<dbReference type="GO" id="GO:0004519">
    <property type="term" value="F:endonuclease activity"/>
    <property type="evidence" value="ECO:0007669"/>
    <property type="project" value="UniProtKB-KW"/>
</dbReference>
<organism evidence="2 3">
    <name type="scientific">Rhodococcus baikonurensis</name>
    <dbReference type="NCBI Taxonomy" id="172041"/>
    <lineage>
        <taxon>Bacteria</taxon>
        <taxon>Bacillati</taxon>
        <taxon>Actinomycetota</taxon>
        <taxon>Actinomycetes</taxon>
        <taxon>Mycobacteriales</taxon>
        <taxon>Nocardiaceae</taxon>
        <taxon>Rhodococcus</taxon>
        <taxon>Rhodococcus erythropolis group</taxon>
    </lineage>
</organism>
<evidence type="ECO:0000259" key="1">
    <source>
        <dbReference type="Pfam" id="PF04471"/>
    </source>
</evidence>
<evidence type="ECO:0000313" key="3">
    <source>
        <dbReference type="Proteomes" id="UP001589587"/>
    </source>
</evidence>
<dbReference type="Proteomes" id="UP001589587">
    <property type="component" value="Unassembled WGS sequence"/>
</dbReference>
<proteinExistence type="predicted"/>
<accession>A0ABV5XS05</accession>
<comment type="caution">
    <text evidence="2">The sequence shown here is derived from an EMBL/GenBank/DDBJ whole genome shotgun (WGS) entry which is preliminary data.</text>
</comment>
<name>A0ABV5XS05_9NOCA</name>
<protein>
    <submittedName>
        <fullName evidence="2">Restriction endonuclease</fullName>
    </submittedName>
</protein>
<reference evidence="2 3" key="1">
    <citation type="submission" date="2024-09" db="EMBL/GenBank/DDBJ databases">
        <authorList>
            <person name="Sun Q."/>
            <person name="Mori K."/>
        </authorList>
    </citation>
    <scope>NUCLEOTIDE SEQUENCE [LARGE SCALE GENOMIC DNA]</scope>
    <source>
        <strain evidence="2 3">JCM 11411</strain>
    </source>
</reference>
<dbReference type="Pfam" id="PF04471">
    <property type="entry name" value="Mrr_cat"/>
    <property type="match status" value="1"/>
</dbReference>
<keyword evidence="3" id="KW-1185">Reference proteome</keyword>
<feature type="domain" description="Restriction endonuclease type IV Mrr" evidence="1">
    <location>
        <begin position="132"/>
        <end position="224"/>
    </location>
</feature>
<dbReference type="SUPFAM" id="SSF52980">
    <property type="entry name" value="Restriction endonuclease-like"/>
    <property type="match status" value="1"/>
</dbReference>
<keyword evidence="2" id="KW-0378">Hydrolase</keyword>
<sequence>MEELWLCGYCGGPLVRGTSNRCRLCLREVKGLKGEVRWRDESAARYLDSRGPGLGQWYLANKANIKAQARAQPTAFGNPKYRPVLSPADAEHPFPFLFDLPSPQVDETAQPSPAVDAEAPPPRVRFRGRPLLTWEDAEDFAEDWMRKNGYPDARKTKAGPDGGIDVTSARAVAQVKFFSSKIALHEIQRLSGIAHAEGKDAIFFSRTGYTKKAKEWGDRHGVRCLTFQPRQRR</sequence>
<gene>
    <name evidence="2" type="ORF">ACFFQ6_36795</name>
</gene>
<dbReference type="EMBL" id="JBHMAS010000107">
    <property type="protein sequence ID" value="MFB9785262.1"/>
    <property type="molecule type" value="Genomic_DNA"/>
</dbReference>
<dbReference type="InterPro" id="IPR007560">
    <property type="entry name" value="Restrct_endonuc_IV_Mrr"/>
</dbReference>
<evidence type="ECO:0000313" key="2">
    <source>
        <dbReference type="EMBL" id="MFB9785262.1"/>
    </source>
</evidence>
<dbReference type="RefSeq" id="WP_378377380.1">
    <property type="nucleotide sequence ID" value="NZ_JBHMAS010000107.1"/>
</dbReference>
<keyword evidence="2" id="KW-0255">Endonuclease</keyword>
<dbReference type="InterPro" id="IPR011335">
    <property type="entry name" value="Restrct_endonuc-II-like"/>
</dbReference>
<keyword evidence="2" id="KW-0540">Nuclease</keyword>